<reference evidence="1 2" key="1">
    <citation type="submission" date="2017-11" db="EMBL/GenBank/DDBJ databases">
        <title>Genomic Encyclopedia of Archaeal and Bacterial Type Strains, Phase II (KMG-II): From Individual Species to Whole Genera.</title>
        <authorList>
            <person name="Goeker M."/>
        </authorList>
    </citation>
    <scope>NUCLEOTIDE SEQUENCE [LARGE SCALE GENOMIC DNA]</scope>
    <source>
        <strain evidence="1 2">DSM 28175</strain>
    </source>
</reference>
<comment type="caution">
    <text evidence="1">The sequence shown here is derived from an EMBL/GenBank/DDBJ whole genome shotgun (WGS) entry which is preliminary data.</text>
</comment>
<evidence type="ECO:0000313" key="1">
    <source>
        <dbReference type="EMBL" id="PJJ80406.1"/>
    </source>
</evidence>
<gene>
    <name evidence="1" type="ORF">CLV57_3557</name>
</gene>
<name>A0A2H9VQ10_9SPHI</name>
<keyword evidence="2" id="KW-1185">Reference proteome</keyword>
<dbReference type="AlphaFoldDB" id="A0A2H9VQ10"/>
<protein>
    <submittedName>
        <fullName evidence="1">Uncharacterized protein</fullName>
    </submittedName>
</protein>
<dbReference type="Proteomes" id="UP000242687">
    <property type="component" value="Unassembled WGS sequence"/>
</dbReference>
<proteinExistence type="predicted"/>
<accession>A0A2H9VQ10</accession>
<organism evidence="1 2">
    <name type="scientific">Mucilaginibacter auburnensis</name>
    <dbReference type="NCBI Taxonomy" id="1457233"/>
    <lineage>
        <taxon>Bacteria</taxon>
        <taxon>Pseudomonadati</taxon>
        <taxon>Bacteroidota</taxon>
        <taxon>Sphingobacteriia</taxon>
        <taxon>Sphingobacteriales</taxon>
        <taxon>Sphingobacteriaceae</taxon>
        <taxon>Mucilaginibacter</taxon>
    </lineage>
</organism>
<sequence>MYIFIGINVTQLNKKAASKIEAAFFINFFI</sequence>
<dbReference type="EMBL" id="PGFJ01000002">
    <property type="protein sequence ID" value="PJJ80406.1"/>
    <property type="molecule type" value="Genomic_DNA"/>
</dbReference>
<evidence type="ECO:0000313" key="2">
    <source>
        <dbReference type="Proteomes" id="UP000242687"/>
    </source>
</evidence>